<sequence>MFSARAALLEKKYTEDHEWVELSSDGKTATIGISKYAADALGDVVYVEIPEVGTQLSAGDSLGAIESVKSASDILTPFEGTVLEANDALADKPGTINKDPEGEGWVARLEIEGEPEGKLMTAEEYQAFTEEAAEH</sequence>
<dbReference type="SUPFAM" id="SSF51230">
    <property type="entry name" value="Single hybrid motif"/>
    <property type="match status" value="1"/>
</dbReference>
<dbReference type="AlphaFoldDB" id="A0A6A6JAY3"/>
<dbReference type="InterPro" id="IPR000089">
    <property type="entry name" value="Biotin_lipoyl"/>
</dbReference>
<reference evidence="7" key="1">
    <citation type="journal article" date="2020" name="Stud. Mycol.">
        <title>101 Dothideomycetes genomes: a test case for predicting lifestyles and emergence of pathogens.</title>
        <authorList>
            <person name="Haridas S."/>
            <person name="Albert R."/>
            <person name="Binder M."/>
            <person name="Bloem J."/>
            <person name="Labutti K."/>
            <person name="Salamov A."/>
            <person name="Andreopoulos B."/>
            <person name="Baker S."/>
            <person name="Barry K."/>
            <person name="Bills G."/>
            <person name="Bluhm B."/>
            <person name="Cannon C."/>
            <person name="Castanera R."/>
            <person name="Culley D."/>
            <person name="Daum C."/>
            <person name="Ezra D."/>
            <person name="Gonzalez J."/>
            <person name="Henrissat B."/>
            <person name="Kuo A."/>
            <person name="Liang C."/>
            <person name="Lipzen A."/>
            <person name="Lutzoni F."/>
            <person name="Magnuson J."/>
            <person name="Mondo S."/>
            <person name="Nolan M."/>
            <person name="Ohm R."/>
            <person name="Pangilinan J."/>
            <person name="Park H.-J."/>
            <person name="Ramirez L."/>
            <person name="Alfaro M."/>
            <person name="Sun H."/>
            <person name="Tritt A."/>
            <person name="Yoshinaga Y."/>
            <person name="Zwiers L.-H."/>
            <person name="Turgeon B."/>
            <person name="Goodwin S."/>
            <person name="Spatafora J."/>
            <person name="Crous P."/>
            <person name="Grigoriev I."/>
        </authorList>
    </citation>
    <scope>NUCLEOTIDE SEQUENCE</scope>
    <source>
        <strain evidence="7">CBS 379.55</strain>
    </source>
</reference>
<dbReference type="RefSeq" id="XP_033650677.1">
    <property type="nucleotide sequence ID" value="XM_033799084.1"/>
</dbReference>
<comment type="cofactor">
    <cofactor evidence="5">
        <name>(R)-lipoate</name>
        <dbReference type="ChEBI" id="CHEBI:83088"/>
    </cofactor>
    <text evidence="5">Binds 1 lipoyl cofactor covalently.</text>
</comment>
<evidence type="ECO:0000256" key="3">
    <source>
        <dbReference type="ARBA" id="ARBA00022946"/>
    </source>
</evidence>
<dbReference type="InterPro" id="IPR002930">
    <property type="entry name" value="GCV_H"/>
</dbReference>
<dbReference type="PANTHER" id="PTHR11715:SF3">
    <property type="entry name" value="GLYCINE CLEAVAGE SYSTEM H PROTEIN-RELATED"/>
    <property type="match status" value="1"/>
</dbReference>
<keyword evidence="8" id="KW-1185">Reference proteome</keyword>
<dbReference type="PROSITE" id="PS00189">
    <property type="entry name" value="LIPOYL"/>
    <property type="match status" value="1"/>
</dbReference>
<dbReference type="Pfam" id="PF01597">
    <property type="entry name" value="GCV_H"/>
    <property type="match status" value="1"/>
</dbReference>
<evidence type="ECO:0000256" key="5">
    <source>
        <dbReference type="RuleBase" id="RU364055"/>
    </source>
</evidence>
<evidence type="ECO:0000256" key="4">
    <source>
        <dbReference type="PIRSR" id="PIRSR617453-50"/>
    </source>
</evidence>
<evidence type="ECO:0000256" key="2">
    <source>
        <dbReference type="ARBA" id="ARBA00022823"/>
    </source>
</evidence>
<proteinExistence type="inferred from homology"/>
<dbReference type="OrthoDB" id="10264154at2759"/>
<comment type="subcellular location">
    <subcellularLocation>
        <location evidence="5">Mitochondrion</location>
    </subcellularLocation>
</comment>
<evidence type="ECO:0000259" key="6">
    <source>
        <dbReference type="PROSITE" id="PS50968"/>
    </source>
</evidence>
<dbReference type="Proteomes" id="UP000800097">
    <property type="component" value="Unassembled WGS sequence"/>
</dbReference>
<protein>
    <recommendedName>
        <fullName evidence="5">Glycine cleavage system H protein</fullName>
    </recommendedName>
</protein>
<dbReference type="GO" id="GO:0005739">
    <property type="term" value="C:mitochondrion"/>
    <property type="evidence" value="ECO:0007669"/>
    <property type="project" value="UniProtKB-SubCell"/>
</dbReference>
<dbReference type="InterPro" id="IPR017453">
    <property type="entry name" value="GCV_H_sub"/>
</dbReference>
<dbReference type="EMBL" id="ML986513">
    <property type="protein sequence ID" value="KAF2273138.1"/>
    <property type="molecule type" value="Genomic_DNA"/>
</dbReference>
<dbReference type="HAMAP" id="MF_00272">
    <property type="entry name" value="GcvH"/>
    <property type="match status" value="1"/>
</dbReference>
<name>A0A6A6JAY3_WESOR</name>
<dbReference type="PROSITE" id="PS50968">
    <property type="entry name" value="BIOTINYL_LIPOYL"/>
    <property type="match status" value="1"/>
</dbReference>
<dbReference type="InterPro" id="IPR003016">
    <property type="entry name" value="2-oxoA_DH_lipoyl-BS"/>
</dbReference>
<dbReference type="CDD" id="cd06848">
    <property type="entry name" value="GCS_H"/>
    <property type="match status" value="1"/>
</dbReference>
<comment type="function">
    <text evidence="5">The H protein shuttles the methylamine group of glycine from the P protein to the T protein.</text>
</comment>
<dbReference type="NCBIfam" id="NF002270">
    <property type="entry name" value="PRK01202.1"/>
    <property type="match status" value="1"/>
</dbReference>
<feature type="domain" description="Lipoyl-binding" evidence="6">
    <location>
        <begin position="28"/>
        <end position="110"/>
    </location>
</feature>
<keyword evidence="2 4" id="KW-0450">Lipoyl</keyword>
<dbReference type="InterPro" id="IPR033753">
    <property type="entry name" value="GCV_H/Fam206"/>
</dbReference>
<accession>A0A6A6JAY3</accession>
<evidence type="ECO:0000313" key="7">
    <source>
        <dbReference type="EMBL" id="KAF2273138.1"/>
    </source>
</evidence>
<dbReference type="InterPro" id="IPR011053">
    <property type="entry name" value="Single_hybrid_motif"/>
</dbReference>
<feature type="modified residue" description="N6-lipoyllysine" evidence="4">
    <location>
        <position position="69"/>
    </location>
</feature>
<keyword evidence="3 5" id="KW-0809">Transit peptide</keyword>
<evidence type="ECO:0000313" key="8">
    <source>
        <dbReference type="Proteomes" id="UP000800097"/>
    </source>
</evidence>
<evidence type="ECO:0000256" key="1">
    <source>
        <dbReference type="ARBA" id="ARBA00009249"/>
    </source>
</evidence>
<dbReference type="PANTHER" id="PTHR11715">
    <property type="entry name" value="GLYCINE CLEAVAGE SYSTEM H PROTEIN"/>
    <property type="match status" value="1"/>
</dbReference>
<gene>
    <name evidence="7" type="ORF">EI97DRAFT_436381</name>
</gene>
<dbReference type="GeneID" id="54552259"/>
<comment type="subunit">
    <text evidence="5">The glycine cleavage system is composed of four proteins: P, T, L and H.</text>
</comment>
<dbReference type="Gene3D" id="2.40.50.100">
    <property type="match status" value="1"/>
</dbReference>
<dbReference type="GO" id="GO:0009249">
    <property type="term" value="P:protein lipoylation"/>
    <property type="evidence" value="ECO:0007669"/>
    <property type="project" value="TreeGrafter"/>
</dbReference>
<comment type="similarity">
    <text evidence="1 5">Belongs to the GcvH family.</text>
</comment>
<dbReference type="GO" id="GO:0019464">
    <property type="term" value="P:glycine decarboxylation via glycine cleavage system"/>
    <property type="evidence" value="ECO:0007669"/>
    <property type="project" value="UniProtKB-UniRule"/>
</dbReference>
<organism evidence="7 8">
    <name type="scientific">Westerdykella ornata</name>
    <dbReference type="NCBI Taxonomy" id="318751"/>
    <lineage>
        <taxon>Eukaryota</taxon>
        <taxon>Fungi</taxon>
        <taxon>Dikarya</taxon>
        <taxon>Ascomycota</taxon>
        <taxon>Pezizomycotina</taxon>
        <taxon>Dothideomycetes</taxon>
        <taxon>Pleosporomycetidae</taxon>
        <taxon>Pleosporales</taxon>
        <taxon>Sporormiaceae</taxon>
        <taxon>Westerdykella</taxon>
    </lineage>
</organism>
<dbReference type="NCBIfam" id="TIGR00527">
    <property type="entry name" value="gcvH"/>
    <property type="match status" value="1"/>
</dbReference>
<keyword evidence="5" id="KW-0496">Mitochondrion</keyword>
<dbReference type="GO" id="GO:0005960">
    <property type="term" value="C:glycine cleavage complex"/>
    <property type="evidence" value="ECO:0007669"/>
    <property type="project" value="UniProtKB-UniRule"/>
</dbReference>